<dbReference type="Pfam" id="PF09375">
    <property type="entry name" value="Peptidase_M75"/>
    <property type="match status" value="1"/>
</dbReference>
<dbReference type="Proteomes" id="UP000182114">
    <property type="component" value="Unassembled WGS sequence"/>
</dbReference>
<evidence type="ECO:0000259" key="4">
    <source>
        <dbReference type="Pfam" id="PF09375"/>
    </source>
</evidence>
<feature type="signal peptide" evidence="3">
    <location>
        <begin position="1"/>
        <end position="16"/>
    </location>
</feature>
<accession>A0A1G7JVQ4</accession>
<dbReference type="eggNOG" id="COG3487">
    <property type="taxonomic scope" value="Bacteria"/>
</dbReference>
<dbReference type="GO" id="GO:0030313">
    <property type="term" value="C:cell envelope"/>
    <property type="evidence" value="ECO:0007669"/>
    <property type="project" value="UniProtKB-SubCell"/>
</dbReference>
<dbReference type="AlphaFoldDB" id="A0A1G7JVQ4"/>
<dbReference type="EMBL" id="FNBD01000010">
    <property type="protein sequence ID" value="SDF28579.1"/>
    <property type="molecule type" value="Genomic_DNA"/>
</dbReference>
<evidence type="ECO:0000256" key="2">
    <source>
        <dbReference type="ARBA" id="ARBA00022729"/>
    </source>
</evidence>
<evidence type="ECO:0000256" key="1">
    <source>
        <dbReference type="ARBA" id="ARBA00004196"/>
    </source>
</evidence>
<keyword evidence="6" id="KW-1185">Reference proteome</keyword>
<feature type="domain" description="Imelysin-like" evidence="4">
    <location>
        <begin position="45"/>
        <end position="367"/>
    </location>
</feature>
<sequence length="401" mass="43425">MKKFLVLLPISFFVFACSNDDDNNASSNDAITAASVVENYANLVYESYSDSYDSAVLMQTAITTFTETPTEDNFTAAKDAWLSAREYYGQTEAYRETNGPIDTEGESWSIGNEGQMNAWPIDESYIDYVLTGTESYAGDYNSIIGDETYTITEEALAGSNEGVDDKSISTGWHAIEFLLWGQDNTAPAEDLPGQRSYTDYTTAENADRRAQYLTVVTNLLVNDLNDLVSTWSEGGTYRTVFEALDTETALQQAINGAFFIAGDELSSERMIAPVDSTDGIDASGQEDEHSCFSDNTQRDVYANAQGVLNVIYGSYGTINGASFIDLVKQTDPAQAATLEAAASLVATRAALIGDNAQPFDYLITQETSDNTDGPVMQCVVALFDLANEISASASVLGINLN</sequence>
<reference evidence="6" key="1">
    <citation type="submission" date="2016-10" db="EMBL/GenBank/DDBJ databases">
        <authorList>
            <person name="Varghese N."/>
            <person name="Submissions S."/>
        </authorList>
    </citation>
    <scope>NUCLEOTIDE SEQUENCE [LARGE SCALE GENOMIC DNA]</scope>
    <source>
        <strain evidence="6">DSM 24729</strain>
    </source>
</reference>
<dbReference type="InterPro" id="IPR038352">
    <property type="entry name" value="Imelysin_sf"/>
</dbReference>
<gene>
    <name evidence="5" type="ORF">SAMN04487992_110113</name>
</gene>
<dbReference type="Gene3D" id="1.20.1420.20">
    <property type="entry name" value="M75 peptidase, HXXE motif"/>
    <property type="match status" value="1"/>
</dbReference>
<proteinExistence type="predicted"/>
<comment type="subcellular location">
    <subcellularLocation>
        <location evidence="1">Cell envelope</location>
    </subcellularLocation>
</comment>
<organism evidence="5 6">
    <name type="scientific">Cellulophaga baltica</name>
    <dbReference type="NCBI Taxonomy" id="76594"/>
    <lineage>
        <taxon>Bacteria</taxon>
        <taxon>Pseudomonadati</taxon>
        <taxon>Bacteroidota</taxon>
        <taxon>Flavobacteriia</taxon>
        <taxon>Flavobacteriales</taxon>
        <taxon>Flavobacteriaceae</taxon>
        <taxon>Cellulophaga</taxon>
    </lineage>
</organism>
<dbReference type="RefSeq" id="WP_025614277.1">
    <property type="nucleotide sequence ID" value="NZ_FNBD01000010.1"/>
</dbReference>
<evidence type="ECO:0000313" key="5">
    <source>
        <dbReference type="EMBL" id="SDF28579.1"/>
    </source>
</evidence>
<protein>
    <submittedName>
        <fullName evidence="5">Putative iron-regulated protein</fullName>
    </submittedName>
</protein>
<dbReference type="PROSITE" id="PS51257">
    <property type="entry name" value="PROKAR_LIPOPROTEIN"/>
    <property type="match status" value="1"/>
</dbReference>
<evidence type="ECO:0000256" key="3">
    <source>
        <dbReference type="SAM" id="SignalP"/>
    </source>
</evidence>
<dbReference type="CDD" id="cd14657">
    <property type="entry name" value="Imelysin_IrpA-like"/>
    <property type="match status" value="1"/>
</dbReference>
<name>A0A1G7JVQ4_9FLAO</name>
<feature type="chain" id="PRO_5010367244" evidence="3">
    <location>
        <begin position="17"/>
        <end position="401"/>
    </location>
</feature>
<dbReference type="InterPro" id="IPR018976">
    <property type="entry name" value="Imelysin-like"/>
</dbReference>
<keyword evidence="2 3" id="KW-0732">Signal</keyword>
<evidence type="ECO:0000313" key="6">
    <source>
        <dbReference type="Proteomes" id="UP000182114"/>
    </source>
</evidence>